<keyword evidence="1" id="KW-0812">Transmembrane</keyword>
<feature type="transmembrane region" description="Helical" evidence="1">
    <location>
        <begin position="17"/>
        <end position="35"/>
    </location>
</feature>
<evidence type="ECO:0008006" key="3">
    <source>
        <dbReference type="Google" id="ProtNLM"/>
    </source>
</evidence>
<evidence type="ECO:0000256" key="1">
    <source>
        <dbReference type="SAM" id="Phobius"/>
    </source>
</evidence>
<accession>A0A7S3G3G4</accession>
<proteinExistence type="predicted"/>
<sequence>MQKSTCIHASVSLRSSLALACVSVFLLCFFVLCFISKNVSFIFHHLLPFSRWVGLQSSKDGTSFLFSFLSPFSPYCSLRHPVRHSSSLASPSYPGEEGE</sequence>
<keyword evidence="1" id="KW-1133">Transmembrane helix</keyword>
<reference evidence="2" key="1">
    <citation type="submission" date="2021-01" db="EMBL/GenBank/DDBJ databases">
        <authorList>
            <person name="Corre E."/>
            <person name="Pelletier E."/>
            <person name="Niang G."/>
            <person name="Scheremetjew M."/>
            <person name="Finn R."/>
            <person name="Kale V."/>
            <person name="Holt S."/>
            <person name="Cochrane G."/>
            <person name="Meng A."/>
            <person name="Brown T."/>
            <person name="Cohen L."/>
        </authorList>
    </citation>
    <scope>NUCLEOTIDE SEQUENCE</scope>
    <source>
        <strain evidence="2">NIES-2562</strain>
    </source>
</reference>
<dbReference type="EMBL" id="HBIB01006526">
    <property type="protein sequence ID" value="CAE0241868.1"/>
    <property type="molecule type" value="Transcribed_RNA"/>
</dbReference>
<organism evidence="2">
    <name type="scientific">Palpitomonas bilix</name>
    <dbReference type="NCBI Taxonomy" id="652834"/>
    <lineage>
        <taxon>Eukaryota</taxon>
        <taxon>Eukaryota incertae sedis</taxon>
    </lineage>
</organism>
<protein>
    <recommendedName>
        <fullName evidence="3">Transmembrane protein</fullName>
    </recommendedName>
</protein>
<gene>
    <name evidence="2" type="ORF">PBIL07802_LOCUS4030</name>
</gene>
<dbReference type="AlphaFoldDB" id="A0A7S3G3G4"/>
<name>A0A7S3G3G4_9EUKA</name>
<evidence type="ECO:0000313" key="2">
    <source>
        <dbReference type="EMBL" id="CAE0241868.1"/>
    </source>
</evidence>
<keyword evidence="1" id="KW-0472">Membrane</keyword>